<dbReference type="Pfam" id="PF07452">
    <property type="entry name" value="CHRD"/>
    <property type="match status" value="1"/>
</dbReference>
<dbReference type="AlphaFoldDB" id="A0A252A227"/>
<evidence type="ECO:0000313" key="3">
    <source>
        <dbReference type="EMBL" id="OUI81871.1"/>
    </source>
</evidence>
<dbReference type="RefSeq" id="WP_086552224.1">
    <property type="nucleotide sequence ID" value="NZ_JOMO01000021.1"/>
</dbReference>
<evidence type="ECO:0000256" key="1">
    <source>
        <dbReference type="SAM" id="SignalP"/>
    </source>
</evidence>
<feature type="chain" id="PRO_5011608037" description="CHRD domain-containing protein" evidence="1">
    <location>
        <begin position="28"/>
        <end position="149"/>
    </location>
</feature>
<dbReference type="EMBL" id="JOMO01000021">
    <property type="protein sequence ID" value="OUI81871.1"/>
    <property type="molecule type" value="Genomic_DNA"/>
</dbReference>
<dbReference type="PROSITE" id="PS50933">
    <property type="entry name" value="CHRD"/>
    <property type="match status" value="1"/>
</dbReference>
<dbReference type="InterPro" id="IPR010895">
    <property type="entry name" value="CHRD"/>
</dbReference>
<sequence>MFSKQKITLSAALLTGALAFAPALSHAETISAEGHFAPQKAVAAQATGGARATLETRNNALSYTITWNNLSGPVVGAELLSAKSLSDPAAHGLPLNGPFTTPLSGTVTLSADQIQDFRDGKLYVSLGTAAHPHGEVRAQLTPVAAPATN</sequence>
<dbReference type="SMART" id="SM00754">
    <property type="entry name" value="CHRD"/>
    <property type="match status" value="1"/>
</dbReference>
<accession>A0A252A227</accession>
<comment type="caution">
    <text evidence="3">The sequence shown here is derived from an EMBL/GenBank/DDBJ whole genome shotgun (WGS) entry which is preliminary data.</text>
</comment>
<feature type="domain" description="CHRD" evidence="2">
    <location>
        <begin position="6"/>
        <end position="145"/>
    </location>
</feature>
<dbReference type="Proteomes" id="UP000194639">
    <property type="component" value="Unassembled WGS sequence"/>
</dbReference>
<name>A0A252A227_9PROT</name>
<gene>
    <name evidence="3" type="ORF">HK12_04070</name>
</gene>
<protein>
    <recommendedName>
        <fullName evidence="2">CHRD domain-containing protein</fullName>
    </recommendedName>
</protein>
<feature type="signal peptide" evidence="1">
    <location>
        <begin position="1"/>
        <end position="27"/>
    </location>
</feature>
<evidence type="ECO:0000259" key="2">
    <source>
        <dbReference type="PROSITE" id="PS50933"/>
    </source>
</evidence>
<reference evidence="3 4" key="1">
    <citation type="submission" date="2014-06" db="EMBL/GenBank/DDBJ databases">
        <authorList>
            <person name="Ju J."/>
            <person name="Zhang J."/>
        </authorList>
    </citation>
    <scope>NUCLEOTIDE SEQUENCE [LARGE SCALE GENOMIC DNA]</scope>
    <source>
        <strain evidence="3">DmW_045</strain>
    </source>
</reference>
<proteinExistence type="predicted"/>
<evidence type="ECO:0000313" key="4">
    <source>
        <dbReference type="Proteomes" id="UP000194639"/>
    </source>
</evidence>
<organism evidence="3 4">
    <name type="scientific">Acetobacter orientalis</name>
    <dbReference type="NCBI Taxonomy" id="146474"/>
    <lineage>
        <taxon>Bacteria</taxon>
        <taxon>Pseudomonadati</taxon>
        <taxon>Pseudomonadota</taxon>
        <taxon>Alphaproteobacteria</taxon>
        <taxon>Acetobacterales</taxon>
        <taxon>Acetobacteraceae</taxon>
        <taxon>Acetobacter</taxon>
    </lineage>
</organism>
<keyword evidence="1" id="KW-0732">Signal</keyword>